<dbReference type="RefSeq" id="WP_205167968.1">
    <property type="nucleotide sequence ID" value="NZ_JAFBDZ010000001.1"/>
</dbReference>
<dbReference type="Proteomes" id="UP001646157">
    <property type="component" value="Unassembled WGS sequence"/>
</dbReference>
<proteinExistence type="predicted"/>
<keyword evidence="1" id="KW-0732">Signal</keyword>
<protein>
    <recommendedName>
        <fullName evidence="4">Peptide ABC transporter substrate-binding protein</fullName>
    </recommendedName>
</protein>
<keyword evidence="3" id="KW-1185">Reference proteome</keyword>
<reference evidence="2 3" key="1">
    <citation type="submission" date="2021-01" db="EMBL/GenBank/DDBJ databases">
        <title>Genomic Encyclopedia of Type Strains, Phase IV (KMG-IV): sequencing the most valuable type-strain genomes for metagenomic binning, comparative biology and taxonomic classification.</title>
        <authorList>
            <person name="Goeker M."/>
        </authorList>
    </citation>
    <scope>NUCLEOTIDE SEQUENCE [LARGE SCALE GENOMIC DNA]</scope>
    <source>
        <strain evidence="2 3">DSM 24834</strain>
    </source>
</reference>
<gene>
    <name evidence="2" type="ORF">JOC86_000262</name>
</gene>
<sequence>MRKKLLTIFIILFSLTGCSLGADPKDHLPETYIIALDALMKEDDALNSDMKYISIDMSNFENFTEKDKKKILKFFEDNYQVKVMDASLDELKKKGLFNADNMSLEGVLLRIEKVDYKLVNNIRFVGSKYRSGLGAIGLEITVHEVDGEWEVKKSKLTWIS</sequence>
<name>A0ABS2N7E7_9BACI</name>
<comment type="caution">
    <text evidence="2">The sequence shown here is derived from an EMBL/GenBank/DDBJ whole genome shotgun (WGS) entry which is preliminary data.</text>
</comment>
<evidence type="ECO:0000256" key="1">
    <source>
        <dbReference type="SAM" id="SignalP"/>
    </source>
</evidence>
<dbReference type="PROSITE" id="PS51257">
    <property type="entry name" value="PROKAR_LIPOPROTEIN"/>
    <property type="match status" value="1"/>
</dbReference>
<feature type="signal peptide" evidence="1">
    <location>
        <begin position="1"/>
        <end position="21"/>
    </location>
</feature>
<dbReference type="EMBL" id="JAFBDZ010000001">
    <property type="protein sequence ID" value="MBM7583725.1"/>
    <property type="molecule type" value="Genomic_DNA"/>
</dbReference>
<evidence type="ECO:0000313" key="3">
    <source>
        <dbReference type="Proteomes" id="UP001646157"/>
    </source>
</evidence>
<accession>A0ABS2N7E7</accession>
<evidence type="ECO:0000313" key="2">
    <source>
        <dbReference type="EMBL" id="MBM7583725.1"/>
    </source>
</evidence>
<feature type="chain" id="PRO_5045127193" description="Peptide ABC transporter substrate-binding protein" evidence="1">
    <location>
        <begin position="22"/>
        <end position="160"/>
    </location>
</feature>
<evidence type="ECO:0008006" key="4">
    <source>
        <dbReference type="Google" id="ProtNLM"/>
    </source>
</evidence>
<organism evidence="2 3">
    <name type="scientific">Rossellomorea pakistanensis</name>
    <dbReference type="NCBI Taxonomy" id="992288"/>
    <lineage>
        <taxon>Bacteria</taxon>
        <taxon>Bacillati</taxon>
        <taxon>Bacillota</taxon>
        <taxon>Bacilli</taxon>
        <taxon>Bacillales</taxon>
        <taxon>Bacillaceae</taxon>
        <taxon>Rossellomorea</taxon>
    </lineage>
</organism>